<gene>
    <name evidence="1" type="ORF">QAD02_004355</name>
</gene>
<sequence>MRERGGARPNTGPLRDVLAEPLKKVEFKEGDCKNNSASDDRGCDECDNASTSSIMMMQIRRSSLDSCDRLSLASSRSTNSSLMSGSSEIGTRTLRSLKRGLGKLWRRHRGNASITEYDPTYKVAYLGNVLTGWAKGEYYQRLYLCFVI</sequence>
<accession>A0ACC2NPS8</accession>
<proteinExistence type="predicted"/>
<reference evidence="1" key="1">
    <citation type="submission" date="2023-04" db="EMBL/GenBank/DDBJ databases">
        <title>A chromosome-level genome assembly of the parasitoid wasp Eretmocerus hayati.</title>
        <authorList>
            <person name="Zhong Y."/>
            <person name="Liu S."/>
            <person name="Liu Y."/>
        </authorList>
    </citation>
    <scope>NUCLEOTIDE SEQUENCE</scope>
    <source>
        <strain evidence="1">ZJU_SS_LIU_2023</strain>
    </source>
</reference>
<name>A0ACC2NPS8_9HYME</name>
<protein>
    <submittedName>
        <fullName evidence="1">Uncharacterized protein</fullName>
    </submittedName>
</protein>
<evidence type="ECO:0000313" key="1">
    <source>
        <dbReference type="EMBL" id="KAJ8673094.1"/>
    </source>
</evidence>
<organism evidence="1 2">
    <name type="scientific">Eretmocerus hayati</name>
    <dbReference type="NCBI Taxonomy" id="131215"/>
    <lineage>
        <taxon>Eukaryota</taxon>
        <taxon>Metazoa</taxon>
        <taxon>Ecdysozoa</taxon>
        <taxon>Arthropoda</taxon>
        <taxon>Hexapoda</taxon>
        <taxon>Insecta</taxon>
        <taxon>Pterygota</taxon>
        <taxon>Neoptera</taxon>
        <taxon>Endopterygota</taxon>
        <taxon>Hymenoptera</taxon>
        <taxon>Apocrita</taxon>
        <taxon>Proctotrupomorpha</taxon>
        <taxon>Chalcidoidea</taxon>
        <taxon>Aphelinidae</taxon>
        <taxon>Aphelininae</taxon>
        <taxon>Eretmocerus</taxon>
    </lineage>
</organism>
<comment type="caution">
    <text evidence="1">The sequence shown here is derived from an EMBL/GenBank/DDBJ whole genome shotgun (WGS) entry which is preliminary data.</text>
</comment>
<evidence type="ECO:0000313" key="2">
    <source>
        <dbReference type="Proteomes" id="UP001239111"/>
    </source>
</evidence>
<dbReference type="Proteomes" id="UP001239111">
    <property type="component" value="Chromosome 3"/>
</dbReference>
<dbReference type="EMBL" id="CM056743">
    <property type="protein sequence ID" value="KAJ8673094.1"/>
    <property type="molecule type" value="Genomic_DNA"/>
</dbReference>
<keyword evidence="2" id="KW-1185">Reference proteome</keyword>